<dbReference type="InterPro" id="IPR000600">
    <property type="entry name" value="ROK"/>
</dbReference>
<name>A0A2V5L0I6_9MICC</name>
<dbReference type="SUPFAM" id="SSF46785">
    <property type="entry name" value="Winged helix' DNA-binding domain"/>
    <property type="match status" value="1"/>
</dbReference>
<feature type="compositionally biased region" description="Low complexity" evidence="2">
    <location>
        <begin position="19"/>
        <end position="28"/>
    </location>
</feature>
<dbReference type="PANTHER" id="PTHR18964:SF149">
    <property type="entry name" value="BIFUNCTIONAL UDP-N-ACETYLGLUCOSAMINE 2-EPIMERASE_N-ACETYLMANNOSAMINE KINASE"/>
    <property type="match status" value="1"/>
</dbReference>
<accession>A0A2V5L0I6</accession>
<dbReference type="Gene3D" id="1.10.10.10">
    <property type="entry name" value="Winged helix-like DNA-binding domain superfamily/Winged helix DNA-binding domain"/>
    <property type="match status" value="1"/>
</dbReference>
<dbReference type="OrthoDB" id="5174513at2"/>
<dbReference type="SUPFAM" id="SSF53067">
    <property type="entry name" value="Actin-like ATPase domain"/>
    <property type="match status" value="1"/>
</dbReference>
<sequence>MRQDSAVTSSPDAPDTPDTPDAPAELSRSSSLSRLLTLVHRHGVLSRARLTKLTGLNRSTVSVLVSQLVAGGLVVEAAPAAGAQVGRPSPEVRPDRAVVALAVNPEVDAVTIGLVGLGGRVIKKIRYKTERIPTAAEAVNIAAAVIDGMRGELNSGFRVVGIGVAVPGLVSAADGLVRHAPHLGWHNEPLAQMLAAATGYAVTVSNDASIAAEAEMTFGAAAGARDVVYLNGGASGIGGGIITEGRLLAGHCGYAGELGHTLVRSDGATCHCGARGCLETEVRQEPLLRLVMLDDGEPGGLAASLAASRDPEVAAEVRRQLAFLAVALRTVVNVFNPEAIVLNGFLAALDAAAPGVLAAGVSAQALAEPAAQVRISAATLGADLMMVAAAELAFAPLLADPAAFAPLLADPAAFARPS</sequence>
<gene>
    <name evidence="3" type="ORF">CVV68_21110</name>
</gene>
<reference evidence="3 4" key="1">
    <citation type="submission" date="2018-05" db="EMBL/GenBank/DDBJ databases">
        <title>Genetic diversity of glacier-inhabiting Cryobacterium bacteria in China and description of Cryobacterium mengkeensis sp. nov. and Arthrobacter glacialis sp. nov.</title>
        <authorList>
            <person name="Liu Q."/>
            <person name="Xin Y.-H."/>
        </authorList>
    </citation>
    <scope>NUCLEOTIDE SEQUENCE [LARGE SCALE GENOMIC DNA]</scope>
    <source>
        <strain evidence="3 4">LI2</strain>
    </source>
</reference>
<organism evidence="3 4">
    <name type="scientific">Arthrobacter livingstonensis</name>
    <dbReference type="NCBI Taxonomy" id="670078"/>
    <lineage>
        <taxon>Bacteria</taxon>
        <taxon>Bacillati</taxon>
        <taxon>Actinomycetota</taxon>
        <taxon>Actinomycetes</taxon>
        <taxon>Micrococcales</taxon>
        <taxon>Micrococcaceae</taxon>
        <taxon>Arthrobacter</taxon>
    </lineage>
</organism>
<evidence type="ECO:0000313" key="3">
    <source>
        <dbReference type="EMBL" id="PYI64721.1"/>
    </source>
</evidence>
<proteinExistence type="inferred from homology"/>
<dbReference type="Pfam" id="PF00480">
    <property type="entry name" value="ROK"/>
    <property type="match status" value="1"/>
</dbReference>
<comment type="caution">
    <text evidence="3">The sequence shown here is derived from an EMBL/GenBank/DDBJ whole genome shotgun (WGS) entry which is preliminary data.</text>
</comment>
<dbReference type="PANTHER" id="PTHR18964">
    <property type="entry name" value="ROK (REPRESSOR, ORF, KINASE) FAMILY"/>
    <property type="match status" value="1"/>
</dbReference>
<dbReference type="Proteomes" id="UP000247832">
    <property type="component" value="Unassembled WGS sequence"/>
</dbReference>
<dbReference type="InterPro" id="IPR036390">
    <property type="entry name" value="WH_DNA-bd_sf"/>
</dbReference>
<feature type="region of interest" description="Disordered" evidence="2">
    <location>
        <begin position="1"/>
        <end position="28"/>
    </location>
</feature>
<evidence type="ECO:0000256" key="1">
    <source>
        <dbReference type="ARBA" id="ARBA00006479"/>
    </source>
</evidence>
<dbReference type="Gene3D" id="3.30.420.40">
    <property type="match status" value="2"/>
</dbReference>
<dbReference type="InterPro" id="IPR043129">
    <property type="entry name" value="ATPase_NBD"/>
</dbReference>
<protein>
    <submittedName>
        <fullName evidence="3">Transcriptional regulator</fullName>
    </submittedName>
</protein>
<dbReference type="AlphaFoldDB" id="A0A2V5L0I6"/>
<dbReference type="EMBL" id="QJVD01000041">
    <property type="protein sequence ID" value="PYI64721.1"/>
    <property type="molecule type" value="Genomic_DNA"/>
</dbReference>
<evidence type="ECO:0000313" key="4">
    <source>
        <dbReference type="Proteomes" id="UP000247832"/>
    </source>
</evidence>
<keyword evidence="4" id="KW-1185">Reference proteome</keyword>
<evidence type="ECO:0000256" key="2">
    <source>
        <dbReference type="SAM" id="MobiDB-lite"/>
    </source>
</evidence>
<comment type="similarity">
    <text evidence="1">Belongs to the ROK (NagC/XylR) family.</text>
</comment>
<dbReference type="InterPro" id="IPR036388">
    <property type="entry name" value="WH-like_DNA-bd_sf"/>
</dbReference>